<organism evidence="8">
    <name type="scientific">Planktothricoides sp. SpSt-374</name>
    <dbReference type="NCBI Taxonomy" id="2282167"/>
    <lineage>
        <taxon>Bacteria</taxon>
        <taxon>Bacillati</taxon>
        <taxon>Cyanobacteriota</taxon>
        <taxon>Cyanophyceae</taxon>
        <taxon>Oscillatoriophycideae</taxon>
        <taxon>Oscillatoriales</taxon>
        <taxon>Oscillatoriaceae</taxon>
        <taxon>Planktothricoides</taxon>
    </lineage>
</organism>
<feature type="transmembrane region" description="Helical" evidence="6">
    <location>
        <begin position="27"/>
        <end position="47"/>
    </location>
</feature>
<dbReference type="AlphaFoldDB" id="A0A7C3VKH4"/>
<evidence type="ECO:0000256" key="4">
    <source>
        <dbReference type="ARBA" id="ARBA00022989"/>
    </source>
</evidence>
<feature type="transmembrane region" description="Helical" evidence="6">
    <location>
        <begin position="53"/>
        <end position="72"/>
    </location>
</feature>
<dbReference type="GO" id="GO:0005886">
    <property type="term" value="C:plasma membrane"/>
    <property type="evidence" value="ECO:0007669"/>
    <property type="project" value="UniProtKB-SubCell"/>
</dbReference>
<protein>
    <submittedName>
        <fullName evidence="8">DUF4040 domain-containing protein</fullName>
    </submittedName>
</protein>
<dbReference type="InterPro" id="IPR025383">
    <property type="entry name" value="MrpA_C/MbhD"/>
</dbReference>
<evidence type="ECO:0000256" key="6">
    <source>
        <dbReference type="SAM" id="Phobius"/>
    </source>
</evidence>
<accession>A0A7C3VKH4</accession>
<sequence>MTDFYIYLIIFLMPLVAGMLLLQSNPYYAMIMRGILGALAALTYSILGAADVALTEALVGTLLAITLYAVAVRSSMVMRLGIIKDQSLDENPQLGHLLDKLRAITGKWYLRLELVNYEDAQTLHQALIDKEIHAICVKSQSQLVGESTASNEEQPLYYETITRIKRLYEIMQNQLPSVRMVTDYQPLAIVPDSAEQHQ</sequence>
<evidence type="ECO:0000256" key="1">
    <source>
        <dbReference type="ARBA" id="ARBA00004651"/>
    </source>
</evidence>
<evidence type="ECO:0000256" key="5">
    <source>
        <dbReference type="ARBA" id="ARBA00023136"/>
    </source>
</evidence>
<dbReference type="NCBIfam" id="NF005630">
    <property type="entry name" value="PRK07377.1-6"/>
    <property type="match status" value="1"/>
</dbReference>
<keyword evidence="2" id="KW-1003">Cell membrane</keyword>
<reference evidence="8" key="1">
    <citation type="journal article" date="2020" name="mSystems">
        <title>Genome- and Community-Level Interaction Insights into Carbon Utilization and Element Cycling Functions of Hydrothermarchaeota in Hydrothermal Sediment.</title>
        <authorList>
            <person name="Zhou Z."/>
            <person name="Liu Y."/>
            <person name="Xu W."/>
            <person name="Pan J."/>
            <person name="Luo Z.H."/>
            <person name="Li M."/>
        </authorList>
    </citation>
    <scope>NUCLEOTIDE SEQUENCE [LARGE SCALE GENOMIC DNA]</scope>
    <source>
        <strain evidence="8">SpSt-374</strain>
    </source>
</reference>
<feature type="transmembrane region" description="Helical" evidence="6">
    <location>
        <begin position="6"/>
        <end position="22"/>
    </location>
</feature>
<evidence type="ECO:0000259" key="7">
    <source>
        <dbReference type="Pfam" id="PF13244"/>
    </source>
</evidence>
<feature type="domain" description="MrpA C-terminal/MbhD" evidence="7">
    <location>
        <begin position="12"/>
        <end position="74"/>
    </location>
</feature>
<comment type="caution">
    <text evidence="8">The sequence shown here is derived from an EMBL/GenBank/DDBJ whole genome shotgun (WGS) entry which is preliminary data.</text>
</comment>
<evidence type="ECO:0000256" key="2">
    <source>
        <dbReference type="ARBA" id="ARBA00022475"/>
    </source>
</evidence>
<dbReference type="NCBIfam" id="NF005628">
    <property type="entry name" value="PRK07377.1-4"/>
    <property type="match status" value="1"/>
</dbReference>
<dbReference type="Pfam" id="PF13244">
    <property type="entry name" value="MbhD"/>
    <property type="match status" value="1"/>
</dbReference>
<dbReference type="EMBL" id="DSPX01000231">
    <property type="protein sequence ID" value="HGG03339.1"/>
    <property type="molecule type" value="Genomic_DNA"/>
</dbReference>
<evidence type="ECO:0000313" key="8">
    <source>
        <dbReference type="EMBL" id="HGG03339.1"/>
    </source>
</evidence>
<evidence type="ECO:0000256" key="3">
    <source>
        <dbReference type="ARBA" id="ARBA00022692"/>
    </source>
</evidence>
<name>A0A7C3VKH4_9CYAN</name>
<keyword evidence="3 6" id="KW-0812">Transmembrane</keyword>
<keyword evidence="5 6" id="KW-0472">Membrane</keyword>
<proteinExistence type="predicted"/>
<keyword evidence="4 6" id="KW-1133">Transmembrane helix</keyword>
<gene>
    <name evidence="8" type="ORF">ENR15_22550</name>
</gene>
<comment type="subcellular location">
    <subcellularLocation>
        <location evidence="1">Cell membrane</location>
        <topology evidence="1">Multi-pass membrane protein</topology>
    </subcellularLocation>
</comment>